<comment type="subunit">
    <text evidence="11">The system is composed of three essential subunits: KdpA, KdpB and KdpC.</text>
</comment>
<evidence type="ECO:0000256" key="1">
    <source>
        <dbReference type="ARBA" id="ARBA00022448"/>
    </source>
</evidence>
<keyword evidence="6 11" id="KW-0067">ATP-binding</keyword>
<comment type="similarity">
    <text evidence="11">Belongs to the KdpC family.</text>
</comment>
<keyword evidence="9 11" id="KW-0406">Ion transport</keyword>
<keyword evidence="5 11" id="KW-0547">Nucleotide-binding</keyword>
<dbReference type="NCBIfam" id="NF010606">
    <property type="entry name" value="PRK14002.1"/>
    <property type="match status" value="1"/>
</dbReference>
<evidence type="ECO:0000313" key="12">
    <source>
        <dbReference type="EMBL" id="NGZ43646.1"/>
    </source>
</evidence>
<comment type="function">
    <text evidence="11">Part of the high-affinity ATP-driven potassium transport (or Kdp) system, which catalyzes the hydrolysis of ATP coupled with the electrogenic transport of potassium into the cytoplasm. This subunit acts as a catalytic chaperone that increases the ATP-binding affinity of the ATP-hydrolyzing subunit KdpB by the formation of a transient KdpB/KdpC/ATP ternary complex.</text>
</comment>
<dbReference type="Proteomes" id="UP001318301">
    <property type="component" value="Unassembled WGS sequence"/>
</dbReference>
<keyword evidence="10 11" id="KW-0472">Membrane</keyword>
<evidence type="ECO:0000256" key="7">
    <source>
        <dbReference type="ARBA" id="ARBA00022958"/>
    </source>
</evidence>
<keyword evidence="13" id="KW-1185">Reference proteome</keyword>
<evidence type="ECO:0000256" key="5">
    <source>
        <dbReference type="ARBA" id="ARBA00022741"/>
    </source>
</evidence>
<keyword evidence="2 11" id="KW-1003">Cell membrane</keyword>
<keyword evidence="3 11" id="KW-0633">Potassium transport</keyword>
<feature type="transmembrane region" description="Helical" evidence="11">
    <location>
        <begin position="12"/>
        <end position="29"/>
    </location>
</feature>
<protein>
    <recommendedName>
        <fullName evidence="11">Potassium-transporting ATPase KdpC subunit</fullName>
    </recommendedName>
    <alternativeName>
        <fullName evidence="11">ATP phosphohydrolase [potassium-transporting] C chain</fullName>
    </alternativeName>
    <alternativeName>
        <fullName evidence="11">Potassium-binding and translocating subunit C</fullName>
    </alternativeName>
    <alternativeName>
        <fullName evidence="11">Potassium-translocating ATPase C chain</fullName>
    </alternativeName>
</protein>
<gene>
    <name evidence="11" type="primary">kdpC</name>
    <name evidence="12" type="ORF">EWU23_04075</name>
</gene>
<dbReference type="PANTHER" id="PTHR30042:SF2">
    <property type="entry name" value="POTASSIUM-TRANSPORTING ATPASE KDPC SUBUNIT"/>
    <property type="match status" value="1"/>
</dbReference>
<sequence length="186" mass="20316">MKNNIISSIRLTIVMLILFSGAYTLIVWASSQLTTSHGNGDVIYFKGKKFYSNLGQKFTNDRYFNSRPSAVEYNAASSAGSNKGPSNPAYLASVQARIDTFIAHNPKIKKSEIPSDLVTASGSGLDPHISVTSALIQINRISKVRGISENALTTLISKQTEKPMAGLFGPERIHVLKLNIELDKMQ</sequence>
<evidence type="ECO:0000256" key="6">
    <source>
        <dbReference type="ARBA" id="ARBA00022840"/>
    </source>
</evidence>
<evidence type="ECO:0000256" key="8">
    <source>
        <dbReference type="ARBA" id="ARBA00022989"/>
    </source>
</evidence>
<dbReference type="EMBL" id="SEWW01000002">
    <property type="protein sequence ID" value="NGZ43646.1"/>
    <property type="molecule type" value="Genomic_DNA"/>
</dbReference>
<evidence type="ECO:0000256" key="2">
    <source>
        <dbReference type="ARBA" id="ARBA00022475"/>
    </source>
</evidence>
<accession>A0ABX0ET49</accession>
<evidence type="ECO:0000256" key="4">
    <source>
        <dbReference type="ARBA" id="ARBA00022692"/>
    </source>
</evidence>
<comment type="subcellular location">
    <subcellularLocation>
        <location evidence="11">Cell membrane</location>
        <topology evidence="11">Single-pass membrane protein</topology>
    </subcellularLocation>
</comment>
<proteinExistence type="inferred from homology"/>
<dbReference type="InterPro" id="IPR003820">
    <property type="entry name" value="KdpC"/>
</dbReference>
<dbReference type="HAMAP" id="MF_00276">
    <property type="entry name" value="KdpC"/>
    <property type="match status" value="1"/>
</dbReference>
<keyword evidence="4 11" id="KW-0812">Transmembrane</keyword>
<keyword evidence="8 11" id="KW-1133">Transmembrane helix</keyword>
<reference evidence="12 13" key="1">
    <citation type="submission" date="2019-02" db="EMBL/GenBank/DDBJ databases">
        <title>Genome of a new Bacteroidetes strain.</title>
        <authorList>
            <person name="Pitt A."/>
        </authorList>
    </citation>
    <scope>NUCLEOTIDE SEQUENCE [LARGE SCALE GENOMIC DNA]</scope>
    <source>
        <strain evidence="12 13">50C-KIRBA</strain>
    </source>
</reference>
<name>A0ABX0ET49_9BACT</name>
<dbReference type="PANTHER" id="PTHR30042">
    <property type="entry name" value="POTASSIUM-TRANSPORTING ATPASE C CHAIN"/>
    <property type="match status" value="1"/>
</dbReference>
<organism evidence="12 13">
    <name type="scientific">Aquirufa beregesia</name>
    <dbReference type="NCBI Taxonomy" id="2516556"/>
    <lineage>
        <taxon>Bacteria</taxon>
        <taxon>Pseudomonadati</taxon>
        <taxon>Bacteroidota</taxon>
        <taxon>Cytophagia</taxon>
        <taxon>Cytophagales</taxon>
        <taxon>Flectobacillaceae</taxon>
        <taxon>Aquirufa</taxon>
    </lineage>
</organism>
<evidence type="ECO:0000256" key="10">
    <source>
        <dbReference type="ARBA" id="ARBA00023136"/>
    </source>
</evidence>
<comment type="caution">
    <text evidence="12">The sequence shown here is derived from an EMBL/GenBank/DDBJ whole genome shotgun (WGS) entry which is preliminary data.</text>
</comment>
<evidence type="ECO:0000256" key="3">
    <source>
        <dbReference type="ARBA" id="ARBA00022538"/>
    </source>
</evidence>
<dbReference type="Pfam" id="PF02669">
    <property type="entry name" value="KdpC"/>
    <property type="match status" value="1"/>
</dbReference>
<keyword evidence="7 11" id="KW-0630">Potassium</keyword>
<dbReference type="RefSeq" id="WP_166229155.1">
    <property type="nucleotide sequence ID" value="NZ_CBCSIJ010000005.1"/>
</dbReference>
<evidence type="ECO:0000256" key="11">
    <source>
        <dbReference type="HAMAP-Rule" id="MF_00276"/>
    </source>
</evidence>
<dbReference type="PIRSF" id="PIRSF001296">
    <property type="entry name" value="K_ATPase_KdpC"/>
    <property type="match status" value="1"/>
</dbReference>
<evidence type="ECO:0000313" key="13">
    <source>
        <dbReference type="Proteomes" id="UP001318301"/>
    </source>
</evidence>
<keyword evidence="1 11" id="KW-0813">Transport</keyword>
<evidence type="ECO:0000256" key="9">
    <source>
        <dbReference type="ARBA" id="ARBA00023065"/>
    </source>
</evidence>